<reference evidence="6 7" key="1">
    <citation type="submission" date="2020-08" db="EMBL/GenBank/DDBJ databases">
        <title>Genomic Encyclopedia of Type Strains, Phase IV (KMG-IV): sequencing the most valuable type-strain genomes for metagenomic binning, comparative biology and taxonomic classification.</title>
        <authorList>
            <person name="Goeker M."/>
        </authorList>
    </citation>
    <scope>NUCLEOTIDE SEQUENCE [LARGE SCALE GENOMIC DNA]</scope>
    <source>
        <strain evidence="6 7">DSM 17454</strain>
    </source>
</reference>
<keyword evidence="3" id="KW-0521">NADP</keyword>
<dbReference type="InterPro" id="IPR029479">
    <property type="entry name" value="Nitroreductase"/>
</dbReference>
<dbReference type="Gene3D" id="3.40.109.10">
    <property type="entry name" value="NADH Oxidase"/>
    <property type="match status" value="1"/>
</dbReference>
<protein>
    <submittedName>
        <fullName evidence="6">3-hydroxypropanoate dehydrogenase</fullName>
        <ecNumber evidence="6">1.1.1.-</ecNumber>
    </submittedName>
</protein>
<dbReference type="Proteomes" id="UP000532373">
    <property type="component" value="Unassembled WGS sequence"/>
</dbReference>
<keyword evidence="1" id="KW-0285">Flavoprotein</keyword>
<evidence type="ECO:0000313" key="7">
    <source>
        <dbReference type="Proteomes" id="UP000532373"/>
    </source>
</evidence>
<accession>A0A8E2BEW5</accession>
<keyword evidence="4 6" id="KW-0560">Oxidoreductase</keyword>
<dbReference type="InterPro" id="IPR023936">
    <property type="entry name" value="RutE-like"/>
</dbReference>
<organism evidence="6 7">
    <name type="scientific">Aminobacter carboxidus</name>
    <dbReference type="NCBI Taxonomy" id="376165"/>
    <lineage>
        <taxon>Bacteria</taxon>
        <taxon>Pseudomonadati</taxon>
        <taxon>Pseudomonadota</taxon>
        <taxon>Alphaproteobacteria</taxon>
        <taxon>Hyphomicrobiales</taxon>
        <taxon>Phyllobacteriaceae</taxon>
        <taxon>Aminobacter</taxon>
    </lineage>
</organism>
<dbReference type="InterPro" id="IPR000415">
    <property type="entry name" value="Nitroreductase-like"/>
</dbReference>
<evidence type="ECO:0000313" key="6">
    <source>
        <dbReference type="EMBL" id="MBB6468142.1"/>
    </source>
</evidence>
<dbReference type="SUPFAM" id="SSF55469">
    <property type="entry name" value="FMN-dependent nitroreductase-like"/>
    <property type="match status" value="1"/>
</dbReference>
<dbReference type="PANTHER" id="PTHR43543:SF1">
    <property type="entry name" value="MALONIC SEMIALDEHYDE REDUCTASE RUTE-RELATED"/>
    <property type="match status" value="1"/>
</dbReference>
<dbReference type="RefSeq" id="WP_246471045.1">
    <property type="nucleotide sequence ID" value="NZ_JACHGI010000008.1"/>
</dbReference>
<evidence type="ECO:0000256" key="4">
    <source>
        <dbReference type="ARBA" id="ARBA00023002"/>
    </source>
</evidence>
<dbReference type="AlphaFoldDB" id="A0A8E2BEW5"/>
<dbReference type="NCBIfam" id="NF003768">
    <property type="entry name" value="PRK05365.1"/>
    <property type="match status" value="1"/>
</dbReference>
<dbReference type="EC" id="1.1.1.-" evidence="6"/>
<dbReference type="PANTHER" id="PTHR43543">
    <property type="entry name" value="MALONIC SEMIALDEHYDE REDUCTASE RUTE-RELATED"/>
    <property type="match status" value="1"/>
</dbReference>
<evidence type="ECO:0000256" key="3">
    <source>
        <dbReference type="ARBA" id="ARBA00022857"/>
    </source>
</evidence>
<dbReference type="GO" id="GO:0016491">
    <property type="term" value="F:oxidoreductase activity"/>
    <property type="evidence" value="ECO:0007669"/>
    <property type="project" value="UniProtKB-KW"/>
</dbReference>
<dbReference type="CDD" id="cd02148">
    <property type="entry name" value="RutE-like"/>
    <property type="match status" value="1"/>
</dbReference>
<gene>
    <name evidence="6" type="ORF">HNQ96_004026</name>
</gene>
<feature type="domain" description="Nitroreductase" evidence="5">
    <location>
        <begin position="31"/>
        <end position="181"/>
    </location>
</feature>
<dbReference type="InterPro" id="IPR050461">
    <property type="entry name" value="Nitroreductase_HadB/RutE"/>
</dbReference>
<dbReference type="EMBL" id="JACHGI010000008">
    <property type="protein sequence ID" value="MBB6468142.1"/>
    <property type="molecule type" value="Genomic_DNA"/>
</dbReference>
<name>A0A8E2BEW5_9HYPH</name>
<proteinExistence type="predicted"/>
<keyword evidence="2" id="KW-0288">FMN</keyword>
<sequence>MDHAMQIATLDDGKTLLDRLFFDARSQNGWLDRPVELALLARIHDIAKMGPTSMNCSPLRIVYLTTDAARERLKPALAAGNVAKIMTCPVVAIFATDYAFAEKMPYLFPHTDGKAHFERNRHIVDDTAFRNATLQAAYYMLAARALGLDCGPISGFNRAATDEIFFAASAIRSNFICGIGHGDPAKLFPRHPRLPFEEACTVL</sequence>
<evidence type="ECO:0000256" key="2">
    <source>
        <dbReference type="ARBA" id="ARBA00022643"/>
    </source>
</evidence>
<comment type="caution">
    <text evidence="6">The sequence shown here is derived from an EMBL/GenBank/DDBJ whole genome shotgun (WGS) entry which is preliminary data.</text>
</comment>
<dbReference type="Pfam" id="PF00881">
    <property type="entry name" value="Nitroreductase"/>
    <property type="match status" value="1"/>
</dbReference>
<evidence type="ECO:0000259" key="5">
    <source>
        <dbReference type="Pfam" id="PF00881"/>
    </source>
</evidence>
<evidence type="ECO:0000256" key="1">
    <source>
        <dbReference type="ARBA" id="ARBA00022630"/>
    </source>
</evidence>